<sequence length="398" mass="46565">MLQFTTSERNKPVLNYNRNQYTLKRIGATTNEWRYHQRKCSSSLSLTSNNTIVFRTPSAHSCEKQYASKQIIDEAIQRMKKHAREETTTIPKIYTEELIRTRLENPSMVTGISYPDLRSVDSSLYRQRALDFPRLPSDLYNFKIPYEWTLGLRAEPFLLIDEFYGNNNQERMLIFATDWSLSFLSACSRWHSDGTFNVTPLRFEQVYVVCGFSEGFMIPCVYALTTRKDQITYNKLFHHIITLGENRQGVRMRPTNSTCDFEQSAINAFKLVFLGAHAKTRFFHFCQSLWRKIVDCCLSKYFIHPDDNDITDQEHKNASYWFNGATGLALIPSELIQNVWVDLMDNYTPDNGGGTTFNDYIVSTYIDYSSARFVYDLWNMHSEIIERFPRRKKTTAVF</sequence>
<reference evidence="2" key="1">
    <citation type="submission" date="2021-02" db="EMBL/GenBank/DDBJ databases">
        <authorList>
            <person name="Nowell W R."/>
        </authorList>
    </citation>
    <scope>NUCLEOTIDE SEQUENCE</scope>
</reference>
<comment type="caution">
    <text evidence="2">The sequence shown here is derived from an EMBL/GenBank/DDBJ whole genome shotgun (WGS) entry which is preliminary data.</text>
</comment>
<dbReference type="AlphaFoldDB" id="A0A815TTD0"/>
<proteinExistence type="predicted"/>
<evidence type="ECO:0000259" key="1">
    <source>
        <dbReference type="Pfam" id="PF10551"/>
    </source>
</evidence>
<dbReference type="InterPro" id="IPR018289">
    <property type="entry name" value="MULE_transposase_dom"/>
</dbReference>
<organism evidence="2 3">
    <name type="scientific">Rotaria sordida</name>
    <dbReference type="NCBI Taxonomy" id="392033"/>
    <lineage>
        <taxon>Eukaryota</taxon>
        <taxon>Metazoa</taxon>
        <taxon>Spiralia</taxon>
        <taxon>Gnathifera</taxon>
        <taxon>Rotifera</taxon>
        <taxon>Eurotatoria</taxon>
        <taxon>Bdelloidea</taxon>
        <taxon>Philodinida</taxon>
        <taxon>Philodinidae</taxon>
        <taxon>Rotaria</taxon>
    </lineage>
</organism>
<accession>A0A815TTD0</accession>
<evidence type="ECO:0000313" key="2">
    <source>
        <dbReference type="EMBL" id="CAF1510268.1"/>
    </source>
</evidence>
<evidence type="ECO:0000313" key="3">
    <source>
        <dbReference type="Proteomes" id="UP000663889"/>
    </source>
</evidence>
<dbReference type="Pfam" id="PF10551">
    <property type="entry name" value="MULE"/>
    <property type="match status" value="1"/>
</dbReference>
<protein>
    <recommendedName>
        <fullName evidence="1">MULE transposase domain-containing protein</fullName>
    </recommendedName>
</protein>
<dbReference type="Gene3D" id="2.20.25.240">
    <property type="match status" value="1"/>
</dbReference>
<name>A0A815TTD0_9BILA</name>
<feature type="domain" description="MULE transposase" evidence="1">
    <location>
        <begin position="190"/>
        <end position="287"/>
    </location>
</feature>
<dbReference type="EMBL" id="CAJNOU010006689">
    <property type="protein sequence ID" value="CAF1510268.1"/>
    <property type="molecule type" value="Genomic_DNA"/>
</dbReference>
<gene>
    <name evidence="2" type="ORF">SEV965_LOCUS36521</name>
</gene>
<dbReference type="Proteomes" id="UP000663889">
    <property type="component" value="Unassembled WGS sequence"/>
</dbReference>